<dbReference type="OrthoDB" id="114080at2759"/>
<dbReference type="PANTHER" id="PTHR37792:SF1">
    <property type="entry name" value="RIBONUCLEASE MRP PROTEIN SUBUNIT RMP1"/>
    <property type="match status" value="1"/>
</dbReference>
<feature type="domain" description="Nucleolus and neural progenitor protein-like N-terminal" evidence="2">
    <location>
        <begin position="23"/>
        <end position="174"/>
    </location>
</feature>
<proteinExistence type="predicted"/>
<reference evidence="3" key="1">
    <citation type="submission" date="2020-11" db="EMBL/GenBank/DDBJ databases">
        <authorList>
            <consortium name="DOE Joint Genome Institute"/>
            <person name="Ahrendt S."/>
            <person name="Riley R."/>
            <person name="Andreopoulos W."/>
            <person name="Labutti K."/>
            <person name="Pangilinan J."/>
            <person name="Ruiz-Duenas F.J."/>
            <person name="Barrasa J.M."/>
            <person name="Sanchez-Garcia M."/>
            <person name="Camarero S."/>
            <person name="Miyauchi S."/>
            <person name="Serrano A."/>
            <person name="Linde D."/>
            <person name="Babiker R."/>
            <person name="Drula E."/>
            <person name="Ayuso-Fernandez I."/>
            <person name="Pacheco R."/>
            <person name="Padilla G."/>
            <person name="Ferreira P."/>
            <person name="Barriuso J."/>
            <person name="Kellner H."/>
            <person name="Castanera R."/>
            <person name="Alfaro M."/>
            <person name="Ramirez L."/>
            <person name="Pisabarro A.G."/>
            <person name="Kuo A."/>
            <person name="Tritt A."/>
            <person name="Lipzen A."/>
            <person name="He G."/>
            <person name="Yan M."/>
            <person name="Ng V."/>
            <person name="Cullen D."/>
            <person name="Martin F."/>
            <person name="Rosso M.-N."/>
            <person name="Henrissat B."/>
            <person name="Hibbett D."/>
            <person name="Martinez A.T."/>
            <person name="Grigoriev I.V."/>
        </authorList>
    </citation>
    <scope>NUCLEOTIDE SEQUENCE</scope>
    <source>
        <strain evidence="3">CBS 506.95</strain>
    </source>
</reference>
<gene>
    <name evidence="3" type="ORF">CPB83DRAFT_880547</name>
</gene>
<evidence type="ECO:0000313" key="4">
    <source>
        <dbReference type="Proteomes" id="UP000807306"/>
    </source>
</evidence>
<dbReference type="InterPro" id="IPR047205">
    <property type="entry name" value="RMP1"/>
</dbReference>
<protein>
    <recommendedName>
        <fullName evidence="2">Nucleolus and neural progenitor protein-like N-terminal domain-containing protein</fullName>
    </recommendedName>
</protein>
<evidence type="ECO:0000256" key="1">
    <source>
        <dbReference type="SAM" id="Coils"/>
    </source>
</evidence>
<name>A0A9P6JUJ8_9AGAR</name>
<dbReference type="InterPro" id="IPR027951">
    <property type="entry name" value="Nepro_N"/>
</dbReference>
<dbReference type="GO" id="GO:0042134">
    <property type="term" value="F:rRNA primary transcript binding"/>
    <property type="evidence" value="ECO:0007669"/>
    <property type="project" value="InterPro"/>
</dbReference>
<accession>A0A9P6JUJ8</accession>
<sequence>MTEQTFSRASIQIPQHALVDGQLKTLKLAARRLQLALSTQETELQILKRLIYRNKNQHRGAFFWRSVLEMRRYAGRVAKLKLSDAVISLRSSFFSSSSLSGSSMKGSWTHFPHRDYLAQHANLFCTAQTLADKMSEANLRAYTSFHASLQSAAFLHLMLVFVGISSRLRAVALELKAICHDAVKCLAALQDVNIVRSTLAIFSSRLKSIYEEPHPNHEPPLPKPLEEQFHSVELSESLFQDENPTLPMDPLELQPPNITTNAHPSAQEVQIKLQKRLSEKTDSLKDLPKKKKRKNEIDDIFGF</sequence>
<dbReference type="GO" id="GO:0000172">
    <property type="term" value="C:ribonuclease MRP complex"/>
    <property type="evidence" value="ECO:0007669"/>
    <property type="project" value="InterPro"/>
</dbReference>
<keyword evidence="4" id="KW-1185">Reference proteome</keyword>
<dbReference type="Pfam" id="PF14780">
    <property type="entry name" value="NEPRO_N"/>
    <property type="match status" value="1"/>
</dbReference>
<evidence type="ECO:0000313" key="3">
    <source>
        <dbReference type="EMBL" id="KAF9532939.1"/>
    </source>
</evidence>
<dbReference type="AlphaFoldDB" id="A0A9P6JUJ8"/>
<dbReference type="Proteomes" id="UP000807306">
    <property type="component" value="Unassembled WGS sequence"/>
</dbReference>
<feature type="coiled-coil region" evidence="1">
    <location>
        <begin position="23"/>
        <end position="50"/>
    </location>
</feature>
<dbReference type="GO" id="GO:0000294">
    <property type="term" value="P:nuclear-transcribed mRNA catabolic process, RNase MRP-dependent"/>
    <property type="evidence" value="ECO:0007669"/>
    <property type="project" value="TreeGrafter"/>
</dbReference>
<dbReference type="GO" id="GO:0000466">
    <property type="term" value="P:maturation of 5.8S rRNA from tricistronic rRNA transcript (SSU-rRNA, 5.8S rRNA, LSU-rRNA)"/>
    <property type="evidence" value="ECO:0007669"/>
    <property type="project" value="TreeGrafter"/>
</dbReference>
<dbReference type="PANTHER" id="PTHR37792">
    <property type="entry name" value="RIBONUCLEASE MRP PROTEIN SUBUNIT RMP1"/>
    <property type="match status" value="1"/>
</dbReference>
<dbReference type="EMBL" id="MU157830">
    <property type="protein sequence ID" value="KAF9532939.1"/>
    <property type="molecule type" value="Genomic_DNA"/>
</dbReference>
<organism evidence="3 4">
    <name type="scientific">Crepidotus variabilis</name>
    <dbReference type="NCBI Taxonomy" id="179855"/>
    <lineage>
        <taxon>Eukaryota</taxon>
        <taxon>Fungi</taxon>
        <taxon>Dikarya</taxon>
        <taxon>Basidiomycota</taxon>
        <taxon>Agaricomycotina</taxon>
        <taxon>Agaricomycetes</taxon>
        <taxon>Agaricomycetidae</taxon>
        <taxon>Agaricales</taxon>
        <taxon>Agaricineae</taxon>
        <taxon>Crepidotaceae</taxon>
        <taxon>Crepidotus</taxon>
    </lineage>
</organism>
<comment type="caution">
    <text evidence="3">The sequence shown here is derived from an EMBL/GenBank/DDBJ whole genome shotgun (WGS) entry which is preliminary data.</text>
</comment>
<evidence type="ECO:0000259" key="2">
    <source>
        <dbReference type="Pfam" id="PF14780"/>
    </source>
</evidence>
<keyword evidence="1" id="KW-0175">Coiled coil</keyword>